<feature type="transmembrane region" description="Helical" evidence="9">
    <location>
        <begin position="389"/>
        <end position="407"/>
    </location>
</feature>
<keyword evidence="6 9" id="KW-1133">Transmembrane helix</keyword>
<feature type="transmembrane region" description="Helical" evidence="9">
    <location>
        <begin position="40"/>
        <end position="63"/>
    </location>
</feature>
<keyword evidence="5 9" id="KW-0812">Transmembrane</keyword>
<dbReference type="PANTHER" id="PTHR32507:SF8">
    <property type="entry name" value="CNH1P"/>
    <property type="match status" value="1"/>
</dbReference>
<protein>
    <recommendedName>
        <fullName evidence="10">Cation/H+ exchanger transmembrane domain-containing protein</fullName>
    </recommendedName>
</protein>
<sequence length="420" mass="43739">MPFAAERGFAFADPYALVLLLGGLALLAAVVALTQEQEHAFTAAVVYLVLGVAIAALLAGVGIEAIDPLADPRLIEHLAELAVIIALFTAGLKLDRALSWREWRTPTLLLVVVMPACIAAVALLGTQLLGLSAGAAILLGAILAPTDPVLAGDVQVGPPGEEREREPHFALTAEAGLNDGLAFPFVFLGLFVAARDGGDWVGTWVLADVLYAIGVGVLAGAAGGRLFASVAMRLRRRETIHVRFDGWLAVAAVLAIYGATEMLGAYGFLAAFVAGLAFRRAEREHELHARVHEGGEVVEHVAELALVLLLGSTLTLAGLQAPGVGGWVLVVALLVLVRPAACLLAFVPAGLPVREAAFIGWFGMRGIGSLYYVAVAIGAGVLSDGEEELLYWTTSACIMTSILVHGLTSTRLTARLAGTA</sequence>
<organism evidence="11 12">
    <name type="scientific">Paraconexibacter algicola</name>
    <dbReference type="NCBI Taxonomy" id="2133960"/>
    <lineage>
        <taxon>Bacteria</taxon>
        <taxon>Bacillati</taxon>
        <taxon>Actinomycetota</taxon>
        <taxon>Thermoleophilia</taxon>
        <taxon>Solirubrobacterales</taxon>
        <taxon>Paraconexibacteraceae</taxon>
        <taxon>Paraconexibacter</taxon>
    </lineage>
</organism>
<dbReference type="GO" id="GO:0015297">
    <property type="term" value="F:antiporter activity"/>
    <property type="evidence" value="ECO:0007669"/>
    <property type="project" value="UniProtKB-KW"/>
</dbReference>
<evidence type="ECO:0000259" key="10">
    <source>
        <dbReference type="Pfam" id="PF00999"/>
    </source>
</evidence>
<keyword evidence="7" id="KW-0406">Ion transport</keyword>
<feature type="transmembrane region" description="Helical" evidence="9">
    <location>
        <begin position="209"/>
        <end position="228"/>
    </location>
</feature>
<evidence type="ECO:0000256" key="5">
    <source>
        <dbReference type="ARBA" id="ARBA00022692"/>
    </source>
</evidence>
<proteinExistence type="predicted"/>
<dbReference type="PANTHER" id="PTHR32507">
    <property type="entry name" value="NA(+)/H(+) ANTIPORTER 1"/>
    <property type="match status" value="1"/>
</dbReference>
<dbReference type="OrthoDB" id="9810860at2"/>
<evidence type="ECO:0000256" key="8">
    <source>
        <dbReference type="ARBA" id="ARBA00023136"/>
    </source>
</evidence>
<keyword evidence="12" id="KW-1185">Reference proteome</keyword>
<keyword evidence="3" id="KW-0050">Antiport</keyword>
<evidence type="ECO:0000313" key="12">
    <source>
        <dbReference type="Proteomes" id="UP000240739"/>
    </source>
</evidence>
<keyword evidence="4" id="KW-1003">Cell membrane</keyword>
<evidence type="ECO:0000256" key="6">
    <source>
        <dbReference type="ARBA" id="ARBA00022989"/>
    </source>
</evidence>
<name>A0A2T4UEA2_9ACTN</name>
<dbReference type="InterPro" id="IPR006153">
    <property type="entry name" value="Cation/H_exchanger_TM"/>
</dbReference>
<feature type="transmembrane region" description="Helical" evidence="9">
    <location>
        <begin position="15"/>
        <end position="33"/>
    </location>
</feature>
<accession>A0A2T4UEA2</accession>
<feature type="transmembrane region" description="Helical" evidence="9">
    <location>
        <begin position="106"/>
        <end position="125"/>
    </location>
</feature>
<dbReference type="GO" id="GO:0005886">
    <property type="term" value="C:plasma membrane"/>
    <property type="evidence" value="ECO:0007669"/>
    <property type="project" value="UniProtKB-SubCell"/>
</dbReference>
<feature type="transmembrane region" description="Helical" evidence="9">
    <location>
        <begin position="75"/>
        <end position="94"/>
    </location>
</feature>
<dbReference type="Gene3D" id="1.20.1530.20">
    <property type="match status" value="1"/>
</dbReference>
<dbReference type="Pfam" id="PF00999">
    <property type="entry name" value="Na_H_Exchanger"/>
    <property type="match status" value="1"/>
</dbReference>
<feature type="transmembrane region" description="Helical" evidence="9">
    <location>
        <begin position="359"/>
        <end position="383"/>
    </location>
</feature>
<comment type="subcellular location">
    <subcellularLocation>
        <location evidence="1">Cell membrane</location>
        <topology evidence="1">Multi-pass membrane protein</topology>
    </subcellularLocation>
</comment>
<evidence type="ECO:0000256" key="9">
    <source>
        <dbReference type="SAM" id="Phobius"/>
    </source>
</evidence>
<keyword evidence="2" id="KW-0813">Transport</keyword>
<dbReference type="GO" id="GO:1902600">
    <property type="term" value="P:proton transmembrane transport"/>
    <property type="evidence" value="ECO:0007669"/>
    <property type="project" value="InterPro"/>
</dbReference>
<gene>
    <name evidence="11" type="ORF">C7Y72_14070</name>
</gene>
<comment type="caution">
    <text evidence="11">The sequence shown here is derived from an EMBL/GenBank/DDBJ whole genome shotgun (WGS) entry which is preliminary data.</text>
</comment>
<evidence type="ECO:0000256" key="7">
    <source>
        <dbReference type="ARBA" id="ARBA00023065"/>
    </source>
</evidence>
<feature type="transmembrane region" description="Helical" evidence="9">
    <location>
        <begin position="327"/>
        <end position="347"/>
    </location>
</feature>
<dbReference type="AlphaFoldDB" id="A0A2T4UEA2"/>
<dbReference type="Proteomes" id="UP000240739">
    <property type="component" value="Unassembled WGS sequence"/>
</dbReference>
<reference evidence="11 12" key="1">
    <citation type="submission" date="2018-03" db="EMBL/GenBank/DDBJ databases">
        <title>Aquarubrobacter algicola gen. nov., sp. nov., a novel actinobacterium isolated from shallow eutrophic lake during the end of cyanobacterial harmful algal blooms.</title>
        <authorList>
            <person name="Chun S.J."/>
        </authorList>
    </citation>
    <scope>NUCLEOTIDE SEQUENCE [LARGE SCALE GENOMIC DNA]</scope>
    <source>
        <strain evidence="11 12">Seoho-28</strain>
    </source>
</reference>
<dbReference type="InterPro" id="IPR038770">
    <property type="entry name" value="Na+/solute_symporter_sf"/>
</dbReference>
<evidence type="ECO:0000256" key="2">
    <source>
        <dbReference type="ARBA" id="ARBA00022448"/>
    </source>
</evidence>
<feature type="domain" description="Cation/H+ exchanger transmembrane" evidence="10">
    <location>
        <begin position="42"/>
        <end position="412"/>
    </location>
</feature>
<evidence type="ECO:0000256" key="4">
    <source>
        <dbReference type="ARBA" id="ARBA00022475"/>
    </source>
</evidence>
<dbReference type="EMBL" id="PYYB01000002">
    <property type="protein sequence ID" value="PTL56116.1"/>
    <property type="molecule type" value="Genomic_DNA"/>
</dbReference>
<dbReference type="RefSeq" id="WP_107569835.1">
    <property type="nucleotide sequence ID" value="NZ_PYYB01000002.1"/>
</dbReference>
<evidence type="ECO:0000256" key="1">
    <source>
        <dbReference type="ARBA" id="ARBA00004651"/>
    </source>
</evidence>
<evidence type="ECO:0000256" key="3">
    <source>
        <dbReference type="ARBA" id="ARBA00022449"/>
    </source>
</evidence>
<evidence type="ECO:0000313" key="11">
    <source>
        <dbReference type="EMBL" id="PTL56116.1"/>
    </source>
</evidence>
<keyword evidence="8 9" id="KW-0472">Membrane</keyword>